<accession>S0FKI0</accession>
<dbReference type="Proteomes" id="UP000014155">
    <property type="component" value="Unassembled WGS sequence"/>
</dbReference>
<keyword evidence="2" id="KW-1185">Reference proteome</keyword>
<reference evidence="1 2" key="1">
    <citation type="journal article" date="2013" name="Genome Announc.">
        <title>Draft Genome Sequence of the Cellulolytic, Mesophilic, Anaerobic Bacterium Clostridium termitidis Strain CT1112 (DSM 5398).</title>
        <authorList>
            <person name="Lal S."/>
            <person name="Ramachandran U."/>
            <person name="Zhang X."/>
            <person name="Munir R."/>
            <person name="Sparling R."/>
            <person name="Levin D.B."/>
        </authorList>
    </citation>
    <scope>NUCLEOTIDE SEQUENCE [LARGE SCALE GENOMIC DNA]</scope>
    <source>
        <strain evidence="1 2">CT1112</strain>
    </source>
</reference>
<proteinExistence type="predicted"/>
<dbReference type="AlphaFoldDB" id="S0FKI0"/>
<gene>
    <name evidence="1" type="ORF">CTER_1428</name>
</gene>
<comment type="caution">
    <text evidence="1">The sequence shown here is derived from an EMBL/GenBank/DDBJ whole genome shotgun (WGS) entry which is preliminary data.</text>
</comment>
<dbReference type="EMBL" id="AORV01000026">
    <property type="protein sequence ID" value="EMS72725.1"/>
    <property type="molecule type" value="Genomic_DNA"/>
</dbReference>
<organism evidence="1 2">
    <name type="scientific">Ruminiclostridium cellobioparum subsp. termitidis CT1112</name>
    <dbReference type="NCBI Taxonomy" id="1195236"/>
    <lineage>
        <taxon>Bacteria</taxon>
        <taxon>Bacillati</taxon>
        <taxon>Bacillota</taxon>
        <taxon>Clostridia</taxon>
        <taxon>Eubacteriales</taxon>
        <taxon>Oscillospiraceae</taxon>
        <taxon>Ruminiclostridium</taxon>
    </lineage>
</organism>
<evidence type="ECO:0000313" key="2">
    <source>
        <dbReference type="Proteomes" id="UP000014155"/>
    </source>
</evidence>
<name>S0FKI0_RUMCE</name>
<protein>
    <submittedName>
        <fullName evidence="1">Uncharacterized protein</fullName>
    </submittedName>
</protein>
<evidence type="ECO:0000313" key="1">
    <source>
        <dbReference type="EMBL" id="EMS72725.1"/>
    </source>
</evidence>
<sequence length="33" mass="3688">MKKITFIPVINSLKSTGKLRIAAYCRVSTECES</sequence>